<feature type="region of interest" description="Disordered" evidence="1">
    <location>
        <begin position="1"/>
        <end position="164"/>
    </location>
</feature>
<reference evidence="2" key="1">
    <citation type="submission" date="2021-01" db="EMBL/GenBank/DDBJ databases">
        <authorList>
            <person name="Corre E."/>
            <person name="Pelletier E."/>
            <person name="Niang G."/>
            <person name="Scheremetjew M."/>
            <person name="Finn R."/>
            <person name="Kale V."/>
            <person name="Holt S."/>
            <person name="Cochrane G."/>
            <person name="Meng A."/>
            <person name="Brown T."/>
            <person name="Cohen L."/>
        </authorList>
    </citation>
    <scope>NUCLEOTIDE SEQUENCE</scope>
    <source>
        <strain evidence="2">WS</strain>
    </source>
</reference>
<feature type="compositionally biased region" description="Polar residues" evidence="1">
    <location>
        <begin position="300"/>
        <end position="309"/>
    </location>
</feature>
<feature type="compositionally biased region" description="Polar residues" evidence="1">
    <location>
        <begin position="365"/>
        <end position="378"/>
    </location>
</feature>
<gene>
    <name evidence="2" type="ORF">PCOS0759_LOCUS3301</name>
</gene>
<protein>
    <submittedName>
        <fullName evidence="2">Uncharacterized protein</fullName>
    </submittedName>
</protein>
<feature type="compositionally biased region" description="Polar residues" evidence="1">
    <location>
        <begin position="329"/>
        <end position="338"/>
    </location>
</feature>
<feature type="region of interest" description="Disordered" evidence="1">
    <location>
        <begin position="288"/>
        <end position="411"/>
    </location>
</feature>
<feature type="compositionally biased region" description="Low complexity" evidence="1">
    <location>
        <begin position="20"/>
        <end position="33"/>
    </location>
</feature>
<organism evidence="2">
    <name type="scientific">Percolomonas cosmopolitus</name>
    <dbReference type="NCBI Taxonomy" id="63605"/>
    <lineage>
        <taxon>Eukaryota</taxon>
        <taxon>Discoba</taxon>
        <taxon>Heterolobosea</taxon>
        <taxon>Tetramitia</taxon>
        <taxon>Eutetramitia</taxon>
        <taxon>Percolomonadidae</taxon>
        <taxon>Percolomonas</taxon>
    </lineage>
</organism>
<feature type="compositionally biased region" description="Basic and acidic residues" evidence="1">
    <location>
        <begin position="110"/>
        <end position="123"/>
    </location>
</feature>
<accession>A0A7S1KP78</accession>
<name>A0A7S1KP78_9EUKA</name>
<feature type="compositionally biased region" description="Basic and acidic residues" evidence="1">
    <location>
        <begin position="388"/>
        <end position="402"/>
    </location>
</feature>
<dbReference type="AlphaFoldDB" id="A0A7S1KP78"/>
<proteinExistence type="predicted"/>
<dbReference type="EMBL" id="HBGD01004011">
    <property type="protein sequence ID" value="CAD9080061.1"/>
    <property type="molecule type" value="Transcribed_RNA"/>
</dbReference>
<feature type="compositionally biased region" description="Polar residues" evidence="1">
    <location>
        <begin position="124"/>
        <end position="133"/>
    </location>
</feature>
<sequence length="622" mass="70052">MSSGAPFAPIQTAETPPHSNNNDVLSLDLNDFLAASPPVASLSPREPNHKNNRLQKRPLSAVKLHQKVGTERNSNQLSKRRPKSAFNRRTTSPQEKTSNINRVSMSLDMSAKDSPGRDVERETCGQNALQGSRNHGAFSTRPSPTTRRKRPTLNGTFSDPEPNSVSLYRRNKASHALSPSADTAAKRKHSPVLSPQYQFKTILKRLHKRKSQTLDERMRELVRELEGCQKDDFMPPTPPQLIQERRKLMILYSFPKQERIFYRWKDRNRRDIATKIYDYGKVYPTSARARGKSAALGASKTPTKRSISTGAARKKSTSLIKRKPDEDTLSFTVHSAQSEGAAKSPNRSTRETPPLSDKSSHSHGDQPQSGSAFITTIPTGGGISPSNTRDETTDCVPQHREQSLLPQPSFENPITKESLMKREDQLQRELARLHLQLPSASNALVSRENASRTSCFTSVITHEPVEHLYTSNSLANTLESLSAEQIQEKLQRVRNLRHQQHQLLRDLEGRFMAPSLSLYEKIESVKVDKRFASKPEAMEDERCYSEATSQENRLHHSSISSFWAALGVEQKNLVSPQPAYTKYDLQNIEVTIENDEFGIMANTAMRRIWQEAEVQLKGSGEM</sequence>
<feature type="compositionally biased region" description="Polar residues" evidence="1">
    <location>
        <begin position="87"/>
        <end position="104"/>
    </location>
</feature>
<evidence type="ECO:0000313" key="2">
    <source>
        <dbReference type="EMBL" id="CAD9080061.1"/>
    </source>
</evidence>
<feature type="compositionally biased region" description="Polar residues" evidence="1">
    <location>
        <begin position="153"/>
        <end position="164"/>
    </location>
</feature>
<evidence type="ECO:0000256" key="1">
    <source>
        <dbReference type="SAM" id="MobiDB-lite"/>
    </source>
</evidence>